<organism evidence="1 2">
    <name type="scientific">Pocillopora damicornis</name>
    <name type="common">Cauliflower coral</name>
    <name type="synonym">Millepora damicornis</name>
    <dbReference type="NCBI Taxonomy" id="46731"/>
    <lineage>
        <taxon>Eukaryota</taxon>
        <taxon>Metazoa</taxon>
        <taxon>Cnidaria</taxon>
        <taxon>Anthozoa</taxon>
        <taxon>Hexacorallia</taxon>
        <taxon>Scleractinia</taxon>
        <taxon>Astrocoeniina</taxon>
        <taxon>Pocilloporidae</taxon>
        <taxon>Pocillopora</taxon>
    </lineage>
</organism>
<protein>
    <submittedName>
        <fullName evidence="1">Uncharacterized protein</fullName>
    </submittedName>
</protein>
<gene>
    <name evidence="1" type="ORF">pdam_00026011</name>
</gene>
<dbReference type="EMBL" id="RCHS01003464">
    <property type="protein sequence ID" value="RMX41660.1"/>
    <property type="molecule type" value="Genomic_DNA"/>
</dbReference>
<reference evidence="1 2" key="1">
    <citation type="journal article" date="2018" name="Sci. Rep.">
        <title>Comparative analysis of the Pocillopora damicornis genome highlights role of immune system in coral evolution.</title>
        <authorList>
            <person name="Cunning R."/>
            <person name="Bay R.A."/>
            <person name="Gillette P."/>
            <person name="Baker A.C."/>
            <person name="Traylor-Knowles N."/>
        </authorList>
    </citation>
    <scope>NUCLEOTIDE SEQUENCE [LARGE SCALE GENOMIC DNA]</scope>
    <source>
        <strain evidence="1">RSMAS</strain>
        <tissue evidence="1">Whole animal</tissue>
    </source>
</reference>
<dbReference type="Proteomes" id="UP000275408">
    <property type="component" value="Unassembled WGS sequence"/>
</dbReference>
<name>A0A3M6TJV3_POCDA</name>
<evidence type="ECO:0000313" key="1">
    <source>
        <dbReference type="EMBL" id="RMX41660.1"/>
    </source>
</evidence>
<comment type="caution">
    <text evidence="1">The sequence shown here is derived from an EMBL/GenBank/DDBJ whole genome shotgun (WGS) entry which is preliminary data.</text>
</comment>
<dbReference type="STRING" id="46731.A0A3M6TJV3"/>
<sequence>MAAKKTCSFYRELNNLSTADFFNDQKRLKSSAKGPYYEVERVISKRNRKGKAIFSDSISLFDAYLNPKPTQELISSSVDALHAAILENLASKSLSPTIIPFRHDVFQYLFRGKGKKSQDFGNVLLEKQDFSNCSLPIDWDRLLDSLGDGTLVEFPIKVRLFMSRSPKNHTVSKEKAIISSPRYFIEKLSINCKKKPLRVSAN</sequence>
<accession>A0A3M6TJV3</accession>
<evidence type="ECO:0000313" key="2">
    <source>
        <dbReference type="Proteomes" id="UP000275408"/>
    </source>
</evidence>
<dbReference type="OrthoDB" id="5984192at2759"/>
<dbReference type="AlphaFoldDB" id="A0A3M6TJV3"/>
<proteinExistence type="predicted"/>
<keyword evidence="2" id="KW-1185">Reference proteome</keyword>